<keyword evidence="8" id="KW-1185">Reference proteome</keyword>
<dbReference type="Proteomes" id="UP000193560">
    <property type="component" value="Unassembled WGS sequence"/>
</dbReference>
<comment type="cofactor">
    <cofactor evidence="1">
        <name>Fe(2+)</name>
        <dbReference type="ChEBI" id="CHEBI:29033"/>
    </cofactor>
</comment>
<keyword evidence="3" id="KW-0479">Metal-binding</keyword>
<proteinExistence type="inferred from homology"/>
<accession>A0A1X2IK56</accession>
<keyword evidence="5" id="KW-0408">Iron</keyword>
<evidence type="ECO:0000256" key="3">
    <source>
        <dbReference type="ARBA" id="ARBA00022723"/>
    </source>
</evidence>
<organism evidence="7 8">
    <name type="scientific">Absidia repens</name>
    <dbReference type="NCBI Taxonomy" id="90262"/>
    <lineage>
        <taxon>Eukaryota</taxon>
        <taxon>Fungi</taxon>
        <taxon>Fungi incertae sedis</taxon>
        <taxon>Mucoromycota</taxon>
        <taxon>Mucoromycotina</taxon>
        <taxon>Mucoromycetes</taxon>
        <taxon>Mucorales</taxon>
        <taxon>Cunninghamellaceae</taxon>
        <taxon>Absidia</taxon>
    </lineage>
</organism>
<evidence type="ECO:0000256" key="4">
    <source>
        <dbReference type="ARBA" id="ARBA00023002"/>
    </source>
</evidence>
<reference evidence="7 8" key="1">
    <citation type="submission" date="2016-07" db="EMBL/GenBank/DDBJ databases">
        <title>Pervasive Adenine N6-methylation of Active Genes in Fungi.</title>
        <authorList>
            <consortium name="DOE Joint Genome Institute"/>
            <person name="Mondo S.J."/>
            <person name="Dannebaum R.O."/>
            <person name="Kuo R.C."/>
            <person name="Labutti K."/>
            <person name="Haridas S."/>
            <person name="Kuo A."/>
            <person name="Salamov A."/>
            <person name="Ahrendt S.R."/>
            <person name="Lipzen A."/>
            <person name="Sullivan W."/>
            <person name="Andreopoulos W.B."/>
            <person name="Clum A."/>
            <person name="Lindquist E."/>
            <person name="Daum C."/>
            <person name="Ramamoorthy G.K."/>
            <person name="Gryganskyi A."/>
            <person name="Culley D."/>
            <person name="Magnuson J.K."/>
            <person name="James T.Y."/>
            <person name="O'Malley M.A."/>
            <person name="Stajich J.E."/>
            <person name="Spatafora J.W."/>
            <person name="Visel A."/>
            <person name="Grigoriev I.V."/>
        </authorList>
    </citation>
    <scope>NUCLEOTIDE SEQUENCE [LARGE SCALE GENOMIC DNA]</scope>
    <source>
        <strain evidence="7 8">NRRL 1336</strain>
    </source>
</reference>
<dbReference type="GO" id="GO:0046872">
    <property type="term" value="F:metal ion binding"/>
    <property type="evidence" value="ECO:0007669"/>
    <property type="project" value="UniProtKB-KW"/>
</dbReference>
<comment type="similarity">
    <text evidence="2">Belongs to the carotenoid oxygenase family.</text>
</comment>
<dbReference type="EMBL" id="MCGE01000009">
    <property type="protein sequence ID" value="ORZ17936.1"/>
    <property type="molecule type" value="Genomic_DNA"/>
</dbReference>
<evidence type="ECO:0000256" key="5">
    <source>
        <dbReference type="ARBA" id="ARBA00023004"/>
    </source>
</evidence>
<dbReference type="GO" id="GO:0016121">
    <property type="term" value="P:carotene catabolic process"/>
    <property type="evidence" value="ECO:0007669"/>
    <property type="project" value="TreeGrafter"/>
</dbReference>
<feature type="compositionally biased region" description="Basic and acidic residues" evidence="6">
    <location>
        <begin position="53"/>
        <end position="68"/>
    </location>
</feature>
<protein>
    <submittedName>
        <fullName evidence="7">Carotenoid oxygenase</fullName>
    </submittedName>
</protein>
<keyword evidence="4" id="KW-0560">Oxidoreductase</keyword>
<sequence length="694" mass="77060">MATTTNDHTTDVEKFTQKSEDDSYSTQDNNLNKVEDTDISGDDNDGADSQDNDNDKDALTQASHDHPLQDSPSLNFSPDIQDQSDRSLLDAHGSPNISRSPSVINSPVSTPTEQEAMDLSHVKGMVNASDHTETVMLSITGQLPEWLITEHYTVGPGTYDIKYTRKIEVDGYLQSATGTFTFGHLFDGLPLVNRFDFNGQQNTISYRSRLTSRRMIEKIRDHHGYAPCHPAGLFNTHANQTVLIKFMKAAPKPSKPDGEPCGARILTSIPGVDGRLFCQNMANHIQELDAFDLKPSRLITWDEVNPAFRGYSSCPNGHYDPATGEYINFTMEIGYRTTRYHFFSTTEQNTRGSVIATVDNTPTGYVNSFAVTKNYIILVIFPMLAHSSAVKFAWNESIMDSFSYYPAEPTLFYVISREKGQVIANYRAPSCFGLNHANAFEDDENGQLFVDIVTYKDDTITTHLTTDRLRDSTSTSPLPASDVRRYLLHNLGAAETTYTSNQSYVPSMNSITSSMASLWSYARGGSNTTTATAGSDIELSTDENGWYNWMPLATYTTLGQDLELPTLHPSYKMKKYTYLYGLGVKTDSGEQGRTNYWNSIVKLNVSTRTQVAQWHDLGCYPSEAIFIPRDGGAGDDATDIKEDDGVLVSVVLDVIRHTSFVLVLNAGTLEEVARADVGMVIPLSFGRGSFKRRQ</sequence>
<feature type="region of interest" description="Disordered" evidence="6">
    <location>
        <begin position="1"/>
        <end position="112"/>
    </location>
</feature>
<dbReference type="PANTHER" id="PTHR10543">
    <property type="entry name" value="BETA-CAROTENE DIOXYGENASE"/>
    <property type="match status" value="1"/>
</dbReference>
<evidence type="ECO:0000313" key="8">
    <source>
        <dbReference type="Proteomes" id="UP000193560"/>
    </source>
</evidence>
<evidence type="ECO:0000313" key="7">
    <source>
        <dbReference type="EMBL" id="ORZ17936.1"/>
    </source>
</evidence>
<dbReference type="STRING" id="90262.A0A1X2IK56"/>
<evidence type="ECO:0000256" key="6">
    <source>
        <dbReference type="SAM" id="MobiDB-lite"/>
    </source>
</evidence>
<feature type="compositionally biased region" description="Polar residues" evidence="6">
    <location>
        <begin position="95"/>
        <end position="112"/>
    </location>
</feature>
<dbReference type="AlphaFoldDB" id="A0A1X2IK56"/>
<comment type="caution">
    <text evidence="7">The sequence shown here is derived from an EMBL/GenBank/DDBJ whole genome shotgun (WGS) entry which is preliminary data.</text>
</comment>
<dbReference type="InterPro" id="IPR004294">
    <property type="entry name" value="Carotenoid_Oase"/>
</dbReference>
<feature type="compositionally biased region" description="Basic and acidic residues" evidence="6">
    <location>
        <begin position="8"/>
        <end position="21"/>
    </location>
</feature>
<dbReference type="Pfam" id="PF03055">
    <property type="entry name" value="RPE65"/>
    <property type="match status" value="1"/>
</dbReference>
<evidence type="ECO:0000256" key="2">
    <source>
        <dbReference type="ARBA" id="ARBA00006787"/>
    </source>
</evidence>
<gene>
    <name evidence="7" type="ORF">BCR42DRAFT_412802</name>
</gene>
<feature type="compositionally biased region" description="Acidic residues" evidence="6">
    <location>
        <begin position="37"/>
        <end position="52"/>
    </location>
</feature>
<dbReference type="OrthoDB" id="407010at2759"/>
<name>A0A1X2IK56_9FUNG</name>
<evidence type="ECO:0000256" key="1">
    <source>
        <dbReference type="ARBA" id="ARBA00001954"/>
    </source>
</evidence>
<dbReference type="GO" id="GO:0010436">
    <property type="term" value="F:carotenoid dioxygenase activity"/>
    <property type="evidence" value="ECO:0007669"/>
    <property type="project" value="TreeGrafter"/>
</dbReference>
<feature type="compositionally biased region" description="Polar residues" evidence="6">
    <location>
        <begin position="70"/>
        <end position="81"/>
    </location>
</feature>
<dbReference type="PANTHER" id="PTHR10543:SF24">
    <property type="entry name" value="CAROTENOID ISOMEROOXYGENASE"/>
    <property type="match status" value="1"/>
</dbReference>